<accession>A0A177Y6Y2</accession>
<name>A0A177Y6Y2_9VIBR</name>
<organism evidence="1 2">
    <name type="scientific">Vibrio bivalvicida</name>
    <dbReference type="NCBI Taxonomy" id="1276888"/>
    <lineage>
        <taxon>Bacteria</taxon>
        <taxon>Pseudomonadati</taxon>
        <taxon>Pseudomonadota</taxon>
        <taxon>Gammaproteobacteria</taxon>
        <taxon>Vibrionales</taxon>
        <taxon>Vibrionaceae</taxon>
        <taxon>Vibrio</taxon>
        <taxon>Vibrio oreintalis group</taxon>
    </lineage>
</organism>
<dbReference type="Proteomes" id="UP000078406">
    <property type="component" value="Unassembled WGS sequence"/>
</dbReference>
<sequence>MTFLYFSKVVKLSTQIIYLLRIIPELFCAATEKANVCFDFSLYGGKQLNRMQKRKGPSVKEGRKDSEFVELISGTG</sequence>
<comment type="caution">
    <text evidence="1">The sequence shown here is derived from an EMBL/GenBank/DDBJ whole genome shotgun (WGS) entry which is preliminary data.</text>
</comment>
<dbReference type="AlphaFoldDB" id="A0A177Y6Y2"/>
<proteinExistence type="predicted"/>
<gene>
    <name evidence="1" type="ORF">APB76_00310</name>
</gene>
<evidence type="ECO:0000313" key="1">
    <source>
        <dbReference type="EMBL" id="OAJ96245.1"/>
    </source>
</evidence>
<dbReference type="EMBL" id="LLEI02000006">
    <property type="protein sequence ID" value="OAJ96245.1"/>
    <property type="molecule type" value="Genomic_DNA"/>
</dbReference>
<protein>
    <submittedName>
        <fullName evidence="1">Uncharacterized protein</fullName>
    </submittedName>
</protein>
<evidence type="ECO:0000313" key="2">
    <source>
        <dbReference type="Proteomes" id="UP000078406"/>
    </source>
</evidence>
<reference evidence="1 2" key="1">
    <citation type="journal article" date="2016" name="Syst. Appl. Microbiol.">
        <title>Vibrio bivalvicida sp. nov., a novel larval pathogen for bivalve molluscs reared in a hatchery.</title>
        <authorList>
            <person name="Dubert J."/>
            <person name="Romalde J.L."/>
            <person name="Prado S."/>
            <person name="Barja J.L."/>
        </authorList>
    </citation>
    <scope>NUCLEOTIDE SEQUENCE [LARGE SCALE GENOMIC DNA]</scope>
    <source>
        <strain evidence="1 2">605</strain>
    </source>
</reference>